<accession>A0A8I2B492</accession>
<dbReference type="AlphaFoldDB" id="A0A8I2B492"/>
<dbReference type="InterPro" id="IPR001387">
    <property type="entry name" value="Cro/C1-type_HTH"/>
</dbReference>
<name>A0A8I2B492_BACIU</name>
<dbReference type="GO" id="GO:0003677">
    <property type="term" value="F:DNA binding"/>
    <property type="evidence" value="ECO:0007669"/>
    <property type="project" value="InterPro"/>
</dbReference>
<dbReference type="CDD" id="cd00093">
    <property type="entry name" value="HTH_XRE"/>
    <property type="match status" value="1"/>
</dbReference>
<evidence type="ECO:0000313" key="2">
    <source>
        <dbReference type="EMBL" id="MBO3793272.1"/>
    </source>
</evidence>
<dbReference type="Gene3D" id="1.10.260.40">
    <property type="entry name" value="lambda repressor-like DNA-binding domains"/>
    <property type="match status" value="1"/>
</dbReference>
<dbReference type="PROSITE" id="PS50943">
    <property type="entry name" value="HTH_CROC1"/>
    <property type="match status" value="1"/>
</dbReference>
<organism evidence="2 3">
    <name type="scientific">Bacillus subtilis</name>
    <dbReference type="NCBI Taxonomy" id="1423"/>
    <lineage>
        <taxon>Bacteria</taxon>
        <taxon>Bacillati</taxon>
        <taxon>Bacillota</taxon>
        <taxon>Bacilli</taxon>
        <taxon>Bacillales</taxon>
        <taxon>Bacillaceae</taxon>
        <taxon>Bacillus</taxon>
    </lineage>
</organism>
<protein>
    <submittedName>
        <fullName evidence="2">Helix-turn-helix transcriptional regulator</fullName>
    </submittedName>
</protein>
<reference evidence="2" key="1">
    <citation type="submission" date="2021-03" db="EMBL/GenBank/DDBJ databases">
        <title>Isolation of Bacillus subtilis from fermented food sample.</title>
        <authorList>
            <person name="Lakshmanan V."/>
            <person name="Athira K."/>
            <person name="Rajagopal K."/>
        </authorList>
    </citation>
    <scope>NUCLEOTIDE SEQUENCE</scope>
    <source>
        <strain evidence="2">S1</strain>
    </source>
</reference>
<evidence type="ECO:0000259" key="1">
    <source>
        <dbReference type="PROSITE" id="PS50943"/>
    </source>
</evidence>
<gene>
    <name evidence="2" type="ORF">J5227_02850</name>
</gene>
<comment type="caution">
    <text evidence="2">The sequence shown here is derived from an EMBL/GenBank/DDBJ whole genome shotgun (WGS) entry which is preliminary data.</text>
</comment>
<dbReference type="RefSeq" id="WP_095252455.1">
    <property type="nucleotide sequence ID" value="NZ_CP120603.1"/>
</dbReference>
<dbReference type="InterPro" id="IPR010982">
    <property type="entry name" value="Lambda_DNA-bd_dom_sf"/>
</dbReference>
<evidence type="ECO:0000313" key="3">
    <source>
        <dbReference type="Proteomes" id="UP000665181"/>
    </source>
</evidence>
<proteinExistence type="predicted"/>
<dbReference type="EMBL" id="JAGFPW010000001">
    <property type="protein sequence ID" value="MBO3793272.1"/>
    <property type="molecule type" value="Genomic_DNA"/>
</dbReference>
<dbReference type="Proteomes" id="UP000665181">
    <property type="component" value="Unassembled WGS sequence"/>
</dbReference>
<dbReference type="Pfam" id="PF01381">
    <property type="entry name" value="HTH_3"/>
    <property type="match status" value="1"/>
</dbReference>
<dbReference type="SUPFAM" id="SSF47413">
    <property type="entry name" value="lambda repressor-like DNA-binding domains"/>
    <property type="match status" value="1"/>
</dbReference>
<sequence>MSNNPYKLDNLPKIMREVRKTMGFTQFQLGQLLGGKDQRYVSDVENGLTTLTPELCIKWFEICGAYEHIDLVHYLFRLHPKATAPVDPALNVSPSKALINFMKQTKESLEAAENIALWLANERPGRIEALPMADLKEILDLGPAVDTLFYALSRSHGLKMQELADKWTRKALMDQVAMSKQEERKAMLV</sequence>
<feature type="domain" description="HTH cro/C1-type" evidence="1">
    <location>
        <begin position="15"/>
        <end position="58"/>
    </location>
</feature>